<comment type="similarity">
    <text evidence="2">Belongs to the GSP J family.</text>
</comment>
<dbReference type="KEGG" id="tig:THII_1471"/>
<dbReference type="InterPro" id="IPR012902">
    <property type="entry name" value="N_methyl_site"/>
</dbReference>
<dbReference type="PANTHER" id="PTHR39583:SF2">
    <property type="entry name" value="TYPE II SECRETION SYSTEM PROTEIN J"/>
    <property type="match status" value="1"/>
</dbReference>
<gene>
    <name evidence="11" type="ORF">THII_1471</name>
</gene>
<keyword evidence="4" id="KW-1003">Cell membrane</keyword>
<dbReference type="AlphaFoldDB" id="A0A090AD67"/>
<evidence type="ECO:0000256" key="3">
    <source>
        <dbReference type="ARBA" id="ARBA00021539"/>
    </source>
</evidence>
<evidence type="ECO:0000313" key="11">
    <source>
        <dbReference type="EMBL" id="BAP55768.1"/>
    </source>
</evidence>
<organism evidence="11 12">
    <name type="scientific">Thioploca ingrica</name>
    <dbReference type="NCBI Taxonomy" id="40754"/>
    <lineage>
        <taxon>Bacteria</taxon>
        <taxon>Pseudomonadati</taxon>
        <taxon>Pseudomonadota</taxon>
        <taxon>Gammaproteobacteria</taxon>
        <taxon>Thiotrichales</taxon>
        <taxon>Thiotrichaceae</taxon>
        <taxon>Thioploca</taxon>
    </lineage>
</organism>
<comment type="subcellular location">
    <subcellularLocation>
        <location evidence="1">Cell inner membrane</location>
        <topology evidence="1">Single-pass membrane protein</topology>
    </subcellularLocation>
</comment>
<evidence type="ECO:0000256" key="7">
    <source>
        <dbReference type="ARBA" id="ARBA00022692"/>
    </source>
</evidence>
<dbReference type="PANTHER" id="PTHR39583">
    <property type="entry name" value="TYPE II SECRETION SYSTEM PROTEIN J-RELATED"/>
    <property type="match status" value="1"/>
</dbReference>
<dbReference type="GO" id="GO:0005886">
    <property type="term" value="C:plasma membrane"/>
    <property type="evidence" value="ECO:0007669"/>
    <property type="project" value="UniProtKB-SubCell"/>
</dbReference>
<name>A0A090AD67_9GAMM</name>
<keyword evidence="7 10" id="KW-0812">Transmembrane</keyword>
<dbReference type="GO" id="GO:0015627">
    <property type="term" value="C:type II protein secretion system complex"/>
    <property type="evidence" value="ECO:0007669"/>
    <property type="project" value="InterPro"/>
</dbReference>
<dbReference type="SUPFAM" id="SSF54523">
    <property type="entry name" value="Pili subunits"/>
    <property type="match status" value="1"/>
</dbReference>
<reference evidence="11 12" key="1">
    <citation type="journal article" date="2014" name="ISME J.">
        <title>Ecophysiology of Thioploca ingrica as revealed by the complete genome sequence supplemented with proteomic evidence.</title>
        <authorList>
            <person name="Kojima H."/>
            <person name="Ogura Y."/>
            <person name="Yamamoto N."/>
            <person name="Togashi T."/>
            <person name="Mori H."/>
            <person name="Watanabe T."/>
            <person name="Nemoto F."/>
            <person name="Kurokawa K."/>
            <person name="Hayashi T."/>
            <person name="Fukui M."/>
        </authorList>
    </citation>
    <scope>NUCLEOTIDE SEQUENCE [LARGE SCALE GENOMIC DNA]</scope>
</reference>
<keyword evidence="8 10" id="KW-1133">Transmembrane helix</keyword>
<dbReference type="Gene3D" id="3.10.610.10">
    <property type="entry name" value="GSPII I/J protein-like"/>
    <property type="match status" value="1"/>
</dbReference>
<dbReference type="Proteomes" id="UP000031623">
    <property type="component" value="Chromosome"/>
</dbReference>
<dbReference type="InterPro" id="IPR051621">
    <property type="entry name" value="T2SS_protein_J"/>
</dbReference>
<evidence type="ECO:0000256" key="9">
    <source>
        <dbReference type="ARBA" id="ARBA00023136"/>
    </source>
</evidence>
<keyword evidence="9 10" id="KW-0472">Membrane</keyword>
<dbReference type="STRING" id="40754.THII_1471"/>
<accession>A0A090AD67</accession>
<dbReference type="InterPro" id="IPR045584">
    <property type="entry name" value="Pilin-like"/>
</dbReference>
<dbReference type="Gene3D" id="2.10.70.20">
    <property type="entry name" value="gspk-gspi-gspj complex like domains"/>
    <property type="match status" value="1"/>
</dbReference>
<keyword evidence="5" id="KW-0488">Methylation</keyword>
<dbReference type="NCBIfam" id="TIGR02532">
    <property type="entry name" value="IV_pilin_GFxxxE"/>
    <property type="match status" value="1"/>
</dbReference>
<dbReference type="HOGENOM" id="CLU_093850_1_0_6"/>
<feature type="transmembrane region" description="Helical" evidence="10">
    <location>
        <begin position="12"/>
        <end position="42"/>
    </location>
</feature>
<dbReference type="EMBL" id="AP014633">
    <property type="protein sequence ID" value="BAP55768.1"/>
    <property type="molecule type" value="Genomic_DNA"/>
</dbReference>
<dbReference type="OrthoDB" id="9794345at2"/>
<evidence type="ECO:0000256" key="6">
    <source>
        <dbReference type="ARBA" id="ARBA00022519"/>
    </source>
</evidence>
<dbReference type="Pfam" id="PF07963">
    <property type="entry name" value="N_methyl"/>
    <property type="match status" value="1"/>
</dbReference>
<evidence type="ECO:0000256" key="10">
    <source>
        <dbReference type="SAM" id="Phobius"/>
    </source>
</evidence>
<evidence type="ECO:0000313" key="12">
    <source>
        <dbReference type="Proteomes" id="UP000031623"/>
    </source>
</evidence>
<evidence type="ECO:0000256" key="1">
    <source>
        <dbReference type="ARBA" id="ARBA00004377"/>
    </source>
</evidence>
<proteinExistence type="inferred from homology"/>
<evidence type="ECO:0000256" key="5">
    <source>
        <dbReference type="ARBA" id="ARBA00022481"/>
    </source>
</evidence>
<sequence>MAYFSPKRVPILLNLWLGFTLIELLVALAIFAVIVVMAYGGLNTVLQVHSHLEQQGTQLAQLQIAFTWLERDIEQIIDRPIRDEYGDKQPAIQGTFQQLELTRTGWRNPAQQPRSTLQRVAYHLEDKILWRSYWQMLDRAQDSRPLKVDLLSNITELKLRYLDSRLQWHEQWPPVAVLETPAAAEINNQIRPILKAIEVTFTVVRWGQLTRLFRVPEG</sequence>
<dbReference type="Pfam" id="PF11612">
    <property type="entry name" value="T2SSJ"/>
    <property type="match status" value="1"/>
</dbReference>
<dbReference type="NCBIfam" id="TIGR01711">
    <property type="entry name" value="gspJ"/>
    <property type="match status" value="1"/>
</dbReference>
<evidence type="ECO:0000256" key="4">
    <source>
        <dbReference type="ARBA" id="ARBA00022475"/>
    </source>
</evidence>
<dbReference type="InterPro" id="IPR010055">
    <property type="entry name" value="T2SS_protein-GspJ"/>
</dbReference>
<evidence type="ECO:0000256" key="8">
    <source>
        <dbReference type="ARBA" id="ARBA00022989"/>
    </source>
</evidence>
<protein>
    <recommendedName>
        <fullName evidence="3">Type II secretion system protein J</fullName>
    </recommendedName>
</protein>
<evidence type="ECO:0000256" key="2">
    <source>
        <dbReference type="ARBA" id="ARBA00011084"/>
    </source>
</evidence>
<dbReference type="GO" id="GO:0015628">
    <property type="term" value="P:protein secretion by the type II secretion system"/>
    <property type="evidence" value="ECO:0007669"/>
    <property type="project" value="InterPro"/>
</dbReference>
<keyword evidence="12" id="KW-1185">Reference proteome</keyword>
<keyword evidence="6" id="KW-0997">Cell inner membrane</keyword>